<proteinExistence type="inferred from homology"/>
<keyword evidence="5 7" id="KW-0808">Transferase</keyword>
<organism evidence="8 9">
    <name type="scientific">Bathymodiolus thermophilus thioautotrophic gill symbiont</name>
    <dbReference type="NCBI Taxonomy" id="2360"/>
    <lineage>
        <taxon>Bacteria</taxon>
        <taxon>Pseudomonadati</taxon>
        <taxon>Pseudomonadota</taxon>
        <taxon>Gammaproteobacteria</taxon>
        <taxon>sulfur-oxidizing symbionts</taxon>
    </lineage>
</organism>
<dbReference type="NCBIfam" id="TIGR00006">
    <property type="entry name" value="16S rRNA (cytosine(1402)-N(4))-methyltransferase RsmH"/>
    <property type="match status" value="1"/>
</dbReference>
<evidence type="ECO:0000256" key="4">
    <source>
        <dbReference type="ARBA" id="ARBA00022603"/>
    </source>
</evidence>
<evidence type="ECO:0000313" key="8">
    <source>
        <dbReference type="EMBL" id="CAB5502468.1"/>
    </source>
</evidence>
<dbReference type="GO" id="GO:0071424">
    <property type="term" value="F:rRNA (cytosine-N4-)-methyltransferase activity"/>
    <property type="evidence" value="ECO:0007669"/>
    <property type="project" value="UniProtKB-UniRule"/>
</dbReference>
<dbReference type="PANTHER" id="PTHR11265">
    <property type="entry name" value="S-ADENOSYL-METHYLTRANSFERASE MRAW"/>
    <property type="match status" value="1"/>
</dbReference>
<dbReference type="PIRSF" id="PIRSF004486">
    <property type="entry name" value="MraW"/>
    <property type="match status" value="1"/>
</dbReference>
<comment type="similarity">
    <text evidence="1 7">Belongs to the methyltransferase superfamily. RsmH family.</text>
</comment>
<dbReference type="GO" id="GO:0005737">
    <property type="term" value="C:cytoplasm"/>
    <property type="evidence" value="ECO:0007669"/>
    <property type="project" value="UniProtKB-SubCell"/>
</dbReference>
<evidence type="ECO:0000256" key="5">
    <source>
        <dbReference type="ARBA" id="ARBA00022679"/>
    </source>
</evidence>
<evidence type="ECO:0000256" key="6">
    <source>
        <dbReference type="ARBA" id="ARBA00022691"/>
    </source>
</evidence>
<dbReference type="SUPFAM" id="SSF81799">
    <property type="entry name" value="Putative methyltransferase TM0872, insert domain"/>
    <property type="match status" value="1"/>
</dbReference>
<evidence type="ECO:0000256" key="3">
    <source>
        <dbReference type="ARBA" id="ARBA00022552"/>
    </source>
</evidence>
<dbReference type="EMBL" id="CAESAQ020000076">
    <property type="protein sequence ID" value="CAB5502468.1"/>
    <property type="molecule type" value="Genomic_DNA"/>
</dbReference>
<dbReference type="Pfam" id="PF01795">
    <property type="entry name" value="Methyltransf_5"/>
    <property type="match status" value="1"/>
</dbReference>
<keyword evidence="6 7" id="KW-0949">S-adenosyl-L-methionine</keyword>
<keyword evidence="3 7" id="KW-0698">rRNA processing</keyword>
<feature type="binding site" evidence="7">
    <location>
        <position position="108"/>
    </location>
    <ligand>
        <name>S-adenosyl-L-methionine</name>
        <dbReference type="ChEBI" id="CHEBI:59789"/>
    </ligand>
</feature>
<dbReference type="PANTHER" id="PTHR11265:SF0">
    <property type="entry name" value="12S RRNA N4-METHYLCYTIDINE METHYLTRANSFERASE"/>
    <property type="match status" value="1"/>
</dbReference>
<dbReference type="EC" id="2.1.1.199" evidence="7"/>
<feature type="binding site" evidence="7">
    <location>
        <position position="101"/>
    </location>
    <ligand>
        <name>S-adenosyl-L-methionine</name>
        <dbReference type="ChEBI" id="CHEBI:59789"/>
    </ligand>
</feature>
<dbReference type="InterPro" id="IPR002903">
    <property type="entry name" value="RsmH"/>
</dbReference>
<name>A0A8H8XC50_9GAMM</name>
<reference evidence="8 9" key="1">
    <citation type="submission" date="2020-05" db="EMBL/GenBank/DDBJ databases">
        <authorList>
            <person name="Petersen J."/>
            <person name="Sayavedra L."/>
        </authorList>
    </citation>
    <scope>NUCLEOTIDE SEQUENCE [LARGE SCALE GENOMIC DNA]</scope>
    <source>
        <strain evidence="8">B thermophilus SOXS</strain>
    </source>
</reference>
<accession>A0A8H8XC50</accession>
<comment type="function">
    <text evidence="7">Specifically methylates the N4 position of cytidine in position 1402 (C1402) of 16S rRNA.</text>
</comment>
<keyword evidence="2 7" id="KW-0963">Cytoplasm</keyword>
<comment type="subcellular location">
    <subcellularLocation>
        <location evidence="7">Cytoplasm</location>
    </subcellularLocation>
</comment>
<dbReference type="RefSeq" id="WP_202763229.1">
    <property type="nucleotide sequence ID" value="NZ_CAESAQ020000076.1"/>
</dbReference>
<dbReference type="Gene3D" id="1.10.150.170">
    <property type="entry name" value="Putative methyltransferase TM0872, insert domain"/>
    <property type="match status" value="1"/>
</dbReference>
<dbReference type="HAMAP" id="MF_01007">
    <property type="entry name" value="16SrRNA_methyltr_H"/>
    <property type="match status" value="1"/>
</dbReference>
<keyword evidence="9" id="KW-1185">Reference proteome</keyword>
<dbReference type="Proteomes" id="UP000643672">
    <property type="component" value="Unassembled WGS sequence"/>
</dbReference>
<feature type="binding site" evidence="7">
    <location>
        <begin position="34"/>
        <end position="36"/>
    </location>
    <ligand>
        <name>S-adenosyl-L-methionine</name>
        <dbReference type="ChEBI" id="CHEBI:59789"/>
    </ligand>
</feature>
<dbReference type="InterPro" id="IPR023397">
    <property type="entry name" value="SAM-dep_MeTrfase_MraW_recog"/>
</dbReference>
<protein>
    <recommendedName>
        <fullName evidence="7">Ribosomal RNA small subunit methyltransferase H</fullName>
        <ecNumber evidence="7">2.1.1.199</ecNumber>
    </recommendedName>
    <alternativeName>
        <fullName evidence="7">16S rRNA m(4)C1402 methyltransferase</fullName>
    </alternativeName>
    <alternativeName>
        <fullName evidence="7">rRNA (cytosine-N(4)-)-methyltransferase RsmH</fullName>
    </alternativeName>
</protein>
<evidence type="ECO:0000256" key="7">
    <source>
        <dbReference type="HAMAP-Rule" id="MF_01007"/>
    </source>
</evidence>
<evidence type="ECO:0000256" key="1">
    <source>
        <dbReference type="ARBA" id="ARBA00010396"/>
    </source>
</evidence>
<keyword evidence="4 7" id="KW-0489">Methyltransferase</keyword>
<gene>
    <name evidence="7" type="primary">rsmH</name>
    <name evidence="8" type="ORF">THERMOS_1609</name>
</gene>
<comment type="caution">
    <text evidence="8">The sequence shown here is derived from an EMBL/GenBank/DDBJ whole genome shotgun (WGS) entry which is preliminary data.</text>
</comment>
<feature type="binding site" evidence="7">
    <location>
        <position position="79"/>
    </location>
    <ligand>
        <name>S-adenosyl-L-methionine</name>
        <dbReference type="ChEBI" id="CHEBI:59789"/>
    </ligand>
</feature>
<comment type="catalytic activity">
    <reaction evidence="7">
        <text>cytidine(1402) in 16S rRNA + S-adenosyl-L-methionine = N(4)-methylcytidine(1402) in 16S rRNA + S-adenosyl-L-homocysteine + H(+)</text>
        <dbReference type="Rhea" id="RHEA:42928"/>
        <dbReference type="Rhea" id="RHEA-COMP:10286"/>
        <dbReference type="Rhea" id="RHEA-COMP:10287"/>
        <dbReference type="ChEBI" id="CHEBI:15378"/>
        <dbReference type="ChEBI" id="CHEBI:57856"/>
        <dbReference type="ChEBI" id="CHEBI:59789"/>
        <dbReference type="ChEBI" id="CHEBI:74506"/>
        <dbReference type="ChEBI" id="CHEBI:82748"/>
        <dbReference type="EC" id="2.1.1.199"/>
    </reaction>
</comment>
<dbReference type="GO" id="GO:0070475">
    <property type="term" value="P:rRNA base methylation"/>
    <property type="evidence" value="ECO:0007669"/>
    <property type="project" value="UniProtKB-UniRule"/>
</dbReference>
<feature type="binding site" evidence="7">
    <location>
        <position position="54"/>
    </location>
    <ligand>
        <name>S-adenosyl-L-methionine</name>
        <dbReference type="ChEBI" id="CHEBI:59789"/>
    </ligand>
</feature>
<dbReference type="InterPro" id="IPR029063">
    <property type="entry name" value="SAM-dependent_MTases_sf"/>
</dbReference>
<dbReference type="SUPFAM" id="SSF53335">
    <property type="entry name" value="S-adenosyl-L-methionine-dependent methyltransferases"/>
    <property type="match status" value="1"/>
</dbReference>
<sequence>MTSHHHQSVMFDESITGLAIKDNGIYIDATFGRGGHTQGILNKLGNEGKVMAFDQDITAIDYAKAHFKDGRLEVIHSAFSNMYHLLNERNLLGKVDGILMDLGVSSPQLDNAQRGFSFNADGPLDMRMNQTSGISAAEWLATASETEIADVIYKFGEERKSRHIATAIKRFQENAPLETTLQLANIVASVVRKKKNKHPATRTFQAIRIFINQELQQLSDTLEQTLNLLAPMGRLSIISFHSIEDRIVKQFIQKYSQQKQLPKGLPIMQGENEQMPLKNLGKFFASTAEIDNSRRSRSAILRIAQRTTKVC</sequence>
<dbReference type="FunFam" id="1.10.150.170:FF:000001">
    <property type="entry name" value="Ribosomal RNA small subunit methyltransferase H"/>
    <property type="match status" value="1"/>
</dbReference>
<evidence type="ECO:0000256" key="2">
    <source>
        <dbReference type="ARBA" id="ARBA00022490"/>
    </source>
</evidence>
<dbReference type="AlphaFoldDB" id="A0A8H8XC50"/>
<dbReference type="Gene3D" id="3.40.50.150">
    <property type="entry name" value="Vaccinia Virus protein VP39"/>
    <property type="match status" value="1"/>
</dbReference>
<evidence type="ECO:0000313" key="9">
    <source>
        <dbReference type="Proteomes" id="UP000643672"/>
    </source>
</evidence>